<dbReference type="SMART" id="SM00331">
    <property type="entry name" value="PP2C_SIG"/>
    <property type="match status" value="1"/>
</dbReference>
<dbReference type="Gene3D" id="3.60.40.10">
    <property type="entry name" value="PPM-type phosphatase domain"/>
    <property type="match status" value="1"/>
</dbReference>
<dbReference type="PANTHER" id="PTHR43156:SF2">
    <property type="entry name" value="STAGE II SPORULATION PROTEIN E"/>
    <property type="match status" value="1"/>
</dbReference>
<reference evidence="3 4" key="1">
    <citation type="submission" date="2011-04" db="EMBL/GenBank/DDBJ databases">
        <title>The Genome Sequence of Clostridium citroniae WAL-19142.</title>
        <authorList>
            <consortium name="The Broad Institute Genome Sequencing Platform"/>
            <person name="Earl A."/>
            <person name="Ward D."/>
            <person name="Feldgarden M."/>
            <person name="Gevers D."/>
            <person name="Warren Y.A."/>
            <person name="Tyrrell K.L."/>
            <person name="Citron D.M."/>
            <person name="Goldstein E.J."/>
            <person name="Daigneault M."/>
            <person name="Allen-Vercoe E."/>
            <person name="Young S.K."/>
            <person name="Zeng Q."/>
            <person name="Gargeya S."/>
            <person name="Fitzgerald M."/>
            <person name="Haas B."/>
            <person name="Abouelleil A."/>
            <person name="Alvarado L."/>
            <person name="Arachchi H.M."/>
            <person name="Berlin A."/>
            <person name="Brown A."/>
            <person name="Chapman S.B."/>
            <person name="Chen Z."/>
            <person name="Dunbar C."/>
            <person name="Freedman E."/>
            <person name="Gearin G."/>
            <person name="Gellesch M."/>
            <person name="Goldberg J."/>
            <person name="Griggs A."/>
            <person name="Gujja S."/>
            <person name="Heilman E.R."/>
            <person name="Heiman D."/>
            <person name="Howarth C."/>
            <person name="Larson L."/>
            <person name="Lui A."/>
            <person name="MacDonald P.J."/>
            <person name="Mehta T."/>
            <person name="Montmayeur A."/>
            <person name="Murphy C."/>
            <person name="Neiman D."/>
            <person name="Pearson M."/>
            <person name="Priest M."/>
            <person name="Roberts A."/>
            <person name="Saif S."/>
            <person name="Shea T."/>
            <person name="Shenoy N."/>
            <person name="Sisk P."/>
            <person name="Stolte C."/>
            <person name="Sykes S."/>
            <person name="White J."/>
            <person name="Yandava C."/>
            <person name="Wortman J."/>
            <person name="Nusbaum C."/>
            <person name="Birren B."/>
        </authorList>
    </citation>
    <scope>NUCLEOTIDE SEQUENCE [LARGE SCALE GENOMIC DNA]</scope>
    <source>
        <strain evidence="3 4">WAL-19142</strain>
    </source>
</reference>
<comment type="caution">
    <text evidence="3">The sequence shown here is derived from an EMBL/GenBank/DDBJ whole genome shotgun (WGS) entry which is preliminary data.</text>
</comment>
<dbReference type="OrthoDB" id="9763774at2"/>
<dbReference type="Pfam" id="PF19732">
    <property type="entry name" value="SpoIIE_N"/>
    <property type="match status" value="1"/>
</dbReference>
<dbReference type="Pfam" id="PF07228">
    <property type="entry name" value="SpoIIE"/>
    <property type="match status" value="1"/>
</dbReference>
<dbReference type="InterPro" id="IPR045768">
    <property type="entry name" value="SpoIIE_N"/>
</dbReference>
<dbReference type="AlphaFoldDB" id="A0A0J9C0S7"/>
<gene>
    <name evidence="3" type="ORF">HMPREF9470_02946</name>
</gene>
<accession>A0A0J9C0S7</accession>
<evidence type="ECO:0000256" key="1">
    <source>
        <dbReference type="ARBA" id="ARBA00022801"/>
    </source>
</evidence>
<dbReference type="InterPro" id="IPR052016">
    <property type="entry name" value="Bact_Sigma-Reg"/>
</dbReference>
<dbReference type="SUPFAM" id="SSF81606">
    <property type="entry name" value="PP2C-like"/>
    <property type="match status" value="1"/>
</dbReference>
<sequence length="473" mass="53122">MFSRNNKDVKNRLDVNHYTARRLGDMAESLNQLAKAFDDEIEKNGQLSRGDGLAAMQASATLVCENCSQCNLYADSEKEDSYYLYYLLRAFEQKGHIDHDDMPQMFQTGCRKQDAYLAQLNRSLGRATMNLSWKNRFLESRDAVVSQFREMSVILEEFSHQIDQARDITEEYEYIIKKYFRKYHMAVGNLLLLEYENGQKEAFLTVRTTNGRCVTSKEAAELMGDVVDDSRWRPAGDSRSIITKQYATIRLLEDGGYHLIYGASRIPRQGERYSGDNYTFCESQGSQVVMSLSDGMGSGETASKESKQVVELTEQLLETGFSARAALKLVNTVLLLAGVEQHPATLDVSCIDLHTGVLEVMKLGAVPTFIIGDEGVEILEAGQVPMGIINGVEPVLMSRKMWDGNRIVMVSDGVLDALPGDDKEQVMKQYLESVEEMGPQELADQILEFAVSFIPAPRDDMTVLTAGLWKRHS</sequence>
<dbReference type="EMBL" id="ADLK01000022">
    <property type="protein sequence ID" value="KMW18842.1"/>
    <property type="molecule type" value="Genomic_DNA"/>
</dbReference>
<evidence type="ECO:0000313" key="4">
    <source>
        <dbReference type="Proteomes" id="UP000037392"/>
    </source>
</evidence>
<organism evidence="3 4">
    <name type="scientific">[Clostridium] citroniae WAL-19142</name>
    <dbReference type="NCBI Taxonomy" id="742734"/>
    <lineage>
        <taxon>Bacteria</taxon>
        <taxon>Bacillati</taxon>
        <taxon>Bacillota</taxon>
        <taxon>Clostridia</taxon>
        <taxon>Lachnospirales</taxon>
        <taxon>Lachnospiraceae</taxon>
        <taxon>Enterocloster</taxon>
    </lineage>
</organism>
<proteinExistence type="predicted"/>
<dbReference type="GO" id="GO:0016791">
    <property type="term" value="F:phosphatase activity"/>
    <property type="evidence" value="ECO:0007669"/>
    <property type="project" value="TreeGrafter"/>
</dbReference>
<dbReference type="RefSeq" id="WP_007871097.1">
    <property type="nucleotide sequence ID" value="NZ_KQ235878.1"/>
</dbReference>
<dbReference type="InterPro" id="IPR036457">
    <property type="entry name" value="PPM-type-like_dom_sf"/>
</dbReference>
<dbReference type="PANTHER" id="PTHR43156">
    <property type="entry name" value="STAGE II SPORULATION PROTEIN E-RELATED"/>
    <property type="match status" value="1"/>
</dbReference>
<dbReference type="Proteomes" id="UP000037392">
    <property type="component" value="Unassembled WGS sequence"/>
</dbReference>
<name>A0A0J9C0S7_9FIRM</name>
<dbReference type="GeneID" id="93163440"/>
<dbReference type="InterPro" id="IPR001932">
    <property type="entry name" value="PPM-type_phosphatase-like_dom"/>
</dbReference>
<evidence type="ECO:0000259" key="2">
    <source>
        <dbReference type="SMART" id="SM00331"/>
    </source>
</evidence>
<feature type="domain" description="PPM-type phosphatase" evidence="2">
    <location>
        <begin position="258"/>
        <end position="468"/>
    </location>
</feature>
<evidence type="ECO:0000313" key="3">
    <source>
        <dbReference type="EMBL" id="KMW18842.1"/>
    </source>
</evidence>
<dbReference type="PATRIC" id="fig|742734.4.peg.3154"/>
<keyword evidence="1" id="KW-0378">Hydrolase</keyword>
<protein>
    <recommendedName>
        <fullName evidence="2">PPM-type phosphatase domain-containing protein</fullName>
    </recommendedName>
</protein>